<evidence type="ECO:0000256" key="4">
    <source>
        <dbReference type="ARBA" id="ARBA00022989"/>
    </source>
</evidence>
<comment type="function">
    <text evidence="6">Has phosphodiesterase (PDE) activity against cyclic-di-AMP (c-di-AMP).</text>
</comment>
<accession>A0ABY5BSS8</accession>
<organism evidence="9 10">
    <name type="scientific">Fructilactobacillus hinvesii</name>
    <dbReference type="NCBI Taxonomy" id="2940300"/>
    <lineage>
        <taxon>Bacteria</taxon>
        <taxon>Bacillati</taxon>
        <taxon>Bacillota</taxon>
        <taxon>Bacilli</taxon>
        <taxon>Lactobacillales</taxon>
        <taxon>Lactobacillaceae</taxon>
        <taxon>Fructilactobacillus</taxon>
    </lineage>
</organism>
<dbReference type="Pfam" id="PF02272">
    <property type="entry name" value="DHHA1"/>
    <property type="match status" value="1"/>
</dbReference>
<dbReference type="InterPro" id="IPR029787">
    <property type="entry name" value="Nucleotide_cyclase"/>
</dbReference>
<keyword evidence="10" id="KW-1185">Reference proteome</keyword>
<comment type="subcellular location">
    <subcellularLocation>
        <location evidence="1">Cell membrane</location>
        <topology evidence="1">Multi-pass membrane protein</topology>
    </subcellularLocation>
</comment>
<dbReference type="Proteomes" id="UP001057025">
    <property type="component" value="Chromosome"/>
</dbReference>
<dbReference type="Pfam" id="PF21370">
    <property type="entry name" value="PAS_GdpP"/>
    <property type="match status" value="1"/>
</dbReference>
<dbReference type="Gene3D" id="3.90.1640.10">
    <property type="entry name" value="inorganic pyrophosphatase (n-terminal core)"/>
    <property type="match status" value="1"/>
</dbReference>
<proteinExistence type="inferred from homology"/>
<dbReference type="Gene3D" id="3.30.450.20">
    <property type="entry name" value="PAS domain"/>
    <property type="match status" value="1"/>
</dbReference>
<evidence type="ECO:0000256" key="6">
    <source>
        <dbReference type="PIRNR" id="PIRNR026583"/>
    </source>
</evidence>
<keyword evidence="5 6" id="KW-0472">Membrane</keyword>
<dbReference type="RefSeq" id="WP_252797426.1">
    <property type="nucleotide sequence ID" value="NZ_CP097118.1"/>
</dbReference>
<keyword evidence="2 6" id="KW-1003">Cell membrane</keyword>
<dbReference type="Pfam" id="PF01368">
    <property type="entry name" value="DHH"/>
    <property type="match status" value="1"/>
</dbReference>
<evidence type="ECO:0000256" key="2">
    <source>
        <dbReference type="ARBA" id="ARBA00022475"/>
    </source>
</evidence>
<evidence type="ECO:0000313" key="10">
    <source>
        <dbReference type="Proteomes" id="UP001057025"/>
    </source>
</evidence>
<dbReference type="Gene3D" id="3.10.310.30">
    <property type="match status" value="1"/>
</dbReference>
<keyword evidence="3 7" id="KW-0812">Transmembrane</keyword>
<dbReference type="InterPro" id="IPR038763">
    <property type="entry name" value="DHH_sf"/>
</dbReference>
<keyword evidence="6" id="KW-0378">Hydrolase</keyword>
<dbReference type="PANTHER" id="PTHR47618">
    <property type="entry name" value="BIFUNCTIONAL OLIGORIBONUCLEASE AND PAP PHOSPHATASE NRNA"/>
    <property type="match status" value="1"/>
</dbReference>
<name>A0ABY5BSS8_9LACO</name>
<evidence type="ECO:0000256" key="5">
    <source>
        <dbReference type="ARBA" id="ARBA00023136"/>
    </source>
</evidence>
<reference evidence="9" key="1">
    <citation type="submission" date="2022-05" db="EMBL/GenBank/DDBJ databases">
        <authorList>
            <person name="Oliphant S.A."/>
            <person name="Watson-Haigh N.S."/>
            <person name="Sumby K.M."/>
            <person name="Gardner J.M."/>
            <person name="Jiranek V."/>
        </authorList>
    </citation>
    <scope>NUCLEOTIDE SEQUENCE</scope>
    <source>
        <strain evidence="9">KI11_C11</strain>
    </source>
</reference>
<evidence type="ECO:0000256" key="7">
    <source>
        <dbReference type="SAM" id="Phobius"/>
    </source>
</evidence>
<dbReference type="EC" id="3.1.4.-" evidence="6"/>
<keyword evidence="4 7" id="KW-1133">Transmembrane helix</keyword>
<gene>
    <name evidence="9" type="ORF">M3M39_01240</name>
</gene>
<comment type="catalytic activity">
    <reaction evidence="6">
        <text>3',3'-c-di-AMP + H2O = 5'-O-phosphonoadenylyl-(3'-&gt;5')-adenosine + H(+)</text>
        <dbReference type="Rhea" id="RHEA:54420"/>
        <dbReference type="ChEBI" id="CHEBI:15377"/>
        <dbReference type="ChEBI" id="CHEBI:15378"/>
        <dbReference type="ChEBI" id="CHEBI:71500"/>
        <dbReference type="ChEBI" id="CHEBI:138171"/>
    </reaction>
</comment>
<feature type="transmembrane region" description="Helical" evidence="7">
    <location>
        <begin position="21"/>
        <end position="40"/>
    </location>
</feature>
<sequence>MKKEKTTLALPPFMHNQHLRNIAIFITLNLVLGLVIAFLYNIWVGLFLLILACVGLFFIIKELNIVEQVASNYMDRLSYLINRGEQESLLEMPLGVLILDSSNLISWINPYLQPYFQTERVVGKKIQQVAPQLAELIKKNWDQNQSFEAAWNGHYFNFLIQHQYRTIYLMDITHYADLEVKYENEKVAIGEIYLDNFDEVSQSMSDQEISNLRNYVTNKLTEWAQEYGIYLKRIDAEHYSIMMYMQSLQDVENDKFNVLDTIRKGTVQQNFPITLSIGIAYGDTDLNQLADLAQSNLDLALGRGGDQAVIKSKDGKAIFFGGKTNPMEKRTRVRARMITHALVQLMGTADQIFVDGHQQPDMDSLGAAMGIRRIAQMNGKECYIVFDDQDVHTDIRRLLDMIQAYPDIQNAMITPDEAAKQATDDSLLIMVDHSNPKIGIAQDLYQKLENRVIIIDHHRRGEEFPANPLLAYVEPYASSACELITEMFEYQSQSADPMNELEATAMLTGIVVDTQSFTVKTGTRTFDAASYLRSAGANVDEISSFMKENVKNYMDENHLISLVQFENNHQIAIITAEDEVQYDSVTAAKSVDSLLSVDGVEASFVVFRRYDGNVGISARSNGQINVQIIMEKLGGGGHLGAGATQIKDQTVAEASELLKTTIQESLTENEASAG</sequence>
<dbReference type="PIRSF" id="PIRSF026583">
    <property type="entry name" value="YybT"/>
    <property type="match status" value="1"/>
</dbReference>
<dbReference type="EMBL" id="CP097118">
    <property type="protein sequence ID" value="USS88137.1"/>
    <property type="molecule type" value="Genomic_DNA"/>
</dbReference>
<comment type="similarity">
    <text evidence="6">Belongs to the GdpP/PdeA phosphodiesterase family.</text>
</comment>
<dbReference type="SUPFAM" id="SSF64182">
    <property type="entry name" value="DHH phosphoesterases"/>
    <property type="match status" value="1"/>
</dbReference>
<evidence type="ECO:0000256" key="3">
    <source>
        <dbReference type="ARBA" id="ARBA00022692"/>
    </source>
</evidence>
<evidence type="ECO:0000313" key="9">
    <source>
        <dbReference type="EMBL" id="USS88137.1"/>
    </source>
</evidence>
<dbReference type="InterPro" id="IPR000160">
    <property type="entry name" value="GGDEF_dom"/>
</dbReference>
<dbReference type="PROSITE" id="PS50887">
    <property type="entry name" value="GGDEF"/>
    <property type="match status" value="1"/>
</dbReference>
<dbReference type="InterPro" id="IPR049553">
    <property type="entry name" value="GdpP-like_PAS"/>
</dbReference>
<dbReference type="InterPro" id="IPR001667">
    <property type="entry name" value="DDH_dom"/>
</dbReference>
<evidence type="ECO:0000259" key="8">
    <source>
        <dbReference type="PROSITE" id="PS50887"/>
    </source>
</evidence>
<evidence type="ECO:0000256" key="1">
    <source>
        <dbReference type="ARBA" id="ARBA00004651"/>
    </source>
</evidence>
<feature type="domain" description="GGDEF" evidence="8">
    <location>
        <begin position="185"/>
        <end position="313"/>
    </location>
</feature>
<dbReference type="InterPro" id="IPR014528">
    <property type="entry name" value="GdpP/PdeA"/>
</dbReference>
<dbReference type="Pfam" id="PF24898">
    <property type="entry name" value="GGDEF_GdpP"/>
    <property type="match status" value="1"/>
</dbReference>
<dbReference type="InterPro" id="IPR003156">
    <property type="entry name" value="DHHA1_dom"/>
</dbReference>
<dbReference type="InterPro" id="IPR051319">
    <property type="entry name" value="Oligoribo/pAp-PDE_c-di-AMP_PDE"/>
</dbReference>
<dbReference type="SUPFAM" id="SSF55073">
    <property type="entry name" value="Nucleotide cyclase"/>
    <property type="match status" value="1"/>
</dbReference>
<protein>
    <recommendedName>
        <fullName evidence="6">Cyclic-di-AMP phosphodiesterase</fullName>
        <ecNumber evidence="6">3.1.4.-</ecNumber>
    </recommendedName>
</protein>
<dbReference type="PANTHER" id="PTHR47618:SF2">
    <property type="entry name" value="CYCLIC-DI-AMP PHOSPHODIESTERASE GDPP"/>
    <property type="match status" value="1"/>
</dbReference>